<gene>
    <name evidence="1" type="ORF">GS634_08165</name>
</gene>
<evidence type="ECO:0000313" key="1">
    <source>
        <dbReference type="EMBL" id="NOE18097.1"/>
    </source>
</evidence>
<protein>
    <submittedName>
        <fullName evidence="1">Uncharacterized protein</fullName>
    </submittedName>
</protein>
<dbReference type="AlphaFoldDB" id="A0AA90Z1J8"/>
<accession>A0AA90Z1J8</accession>
<dbReference type="RefSeq" id="WP_171329477.1">
    <property type="nucleotide sequence ID" value="NZ_WVRA01000002.1"/>
</dbReference>
<evidence type="ECO:0000313" key="2">
    <source>
        <dbReference type="Proteomes" id="UP000597886"/>
    </source>
</evidence>
<name>A0AA90Z1J8_9RHOB</name>
<dbReference type="Proteomes" id="UP000597886">
    <property type="component" value="Unassembled WGS sequence"/>
</dbReference>
<proteinExistence type="predicted"/>
<comment type="caution">
    <text evidence="1">The sequence shown here is derived from an EMBL/GenBank/DDBJ whole genome shotgun (WGS) entry which is preliminary data.</text>
</comment>
<organism evidence="1 2">
    <name type="scientific">Ruegeria atlantica</name>
    <dbReference type="NCBI Taxonomy" id="81569"/>
    <lineage>
        <taxon>Bacteria</taxon>
        <taxon>Pseudomonadati</taxon>
        <taxon>Pseudomonadota</taxon>
        <taxon>Alphaproteobacteria</taxon>
        <taxon>Rhodobacterales</taxon>
        <taxon>Roseobacteraceae</taxon>
        <taxon>Ruegeria</taxon>
    </lineage>
</organism>
<sequence>MSKNSEEKPPIWGAFCSALGTEYREAKEISGASGLVHPVEAIGVDDKGKRLVLVSSEHNPRISALMRGDVQATMPGMKVMVARPLAIDLAYAAKKMFFTEEGTIDVSKLLQVASILQMEDEKKEDMFKELFGEPASQLIMSVYLSSLPAKTHILNVVEQFGFLDWSKVAKPKDSNFIQTATDLLTQFSNMDNLAGDREQGICPVPTYELTESDWDLFHQNKHVDEIQARLRDLDIYQYFFPPADSLALGLIDRGLATEGEVLDGFELAQTQGHQLSENAIVPDVDGLFEIVEALKANGYAIEGEFSTELTDQGRAVRKVVNIRPSEGLIAKISRVMSVKVDLNLKDLLGPK</sequence>
<reference evidence="1" key="1">
    <citation type="submission" date="2019-12" db="EMBL/GenBank/DDBJ databases">
        <title>Ruegeria JWLKs population differentiation of coral mucus and skeleton niches.</title>
        <authorList>
            <person name="Luo D."/>
        </authorList>
    </citation>
    <scope>NUCLEOTIDE SEQUENCE</scope>
    <source>
        <strain evidence="1">HKCCD6181</strain>
    </source>
</reference>
<dbReference type="EMBL" id="WVRA01000002">
    <property type="protein sequence ID" value="NOE18097.1"/>
    <property type="molecule type" value="Genomic_DNA"/>
</dbReference>